<evidence type="ECO:0000313" key="14">
    <source>
        <dbReference type="EMBL" id="MBA0083551.1"/>
    </source>
</evidence>
<accession>A0A7V8SV77</accession>
<dbReference type="PRINTS" id="PR00756">
    <property type="entry name" value="ALADIPTASE"/>
</dbReference>
<proteinExistence type="inferred from homology"/>
<feature type="non-terminal residue" evidence="14">
    <location>
        <position position="1"/>
    </location>
</feature>
<dbReference type="EC" id="3.4.11.2" evidence="4"/>
<feature type="compositionally biased region" description="Polar residues" evidence="12">
    <location>
        <begin position="626"/>
        <end position="636"/>
    </location>
</feature>
<dbReference type="PANTHER" id="PTHR11533:SF174">
    <property type="entry name" value="PUROMYCIN-SENSITIVE AMINOPEPTIDASE-RELATED"/>
    <property type="match status" value="1"/>
</dbReference>
<keyword evidence="9" id="KW-0378">Hydrolase</keyword>
<dbReference type="Gene3D" id="1.10.390.10">
    <property type="entry name" value="Neutral Protease Domain 2"/>
    <property type="match status" value="1"/>
</dbReference>
<evidence type="ECO:0000256" key="3">
    <source>
        <dbReference type="ARBA" id="ARBA00010136"/>
    </source>
</evidence>
<evidence type="ECO:0000259" key="13">
    <source>
        <dbReference type="Pfam" id="PF01433"/>
    </source>
</evidence>
<evidence type="ECO:0000256" key="2">
    <source>
        <dbReference type="ARBA" id="ARBA00001947"/>
    </source>
</evidence>
<dbReference type="InterPro" id="IPR050344">
    <property type="entry name" value="Peptidase_M1_aminopeptidases"/>
</dbReference>
<dbReference type="InterPro" id="IPR016024">
    <property type="entry name" value="ARM-type_fold"/>
</dbReference>
<comment type="catalytic activity">
    <reaction evidence="1">
        <text>Release of an N-terminal amino acid, Xaa-|-Yaa- from a peptide, amide or arylamide. Xaa is preferably Ala, but may be most amino acids including Pro (slow action). When a terminal hydrophobic residue is followed by a prolyl residue, the two may be released as an intact Xaa-Pro dipeptide.</text>
        <dbReference type="EC" id="3.4.11.2"/>
    </reaction>
</comment>
<dbReference type="GO" id="GO:0005615">
    <property type="term" value="C:extracellular space"/>
    <property type="evidence" value="ECO:0007669"/>
    <property type="project" value="TreeGrafter"/>
</dbReference>
<keyword evidence="11" id="KW-0482">Metalloprotease</keyword>
<dbReference type="GO" id="GO:0006508">
    <property type="term" value="P:proteolysis"/>
    <property type="evidence" value="ECO:0007669"/>
    <property type="project" value="UniProtKB-KW"/>
</dbReference>
<evidence type="ECO:0000256" key="4">
    <source>
        <dbReference type="ARBA" id="ARBA00012564"/>
    </source>
</evidence>
<evidence type="ECO:0000256" key="12">
    <source>
        <dbReference type="SAM" id="MobiDB-lite"/>
    </source>
</evidence>
<dbReference type="GO" id="GO:0005737">
    <property type="term" value="C:cytoplasm"/>
    <property type="evidence" value="ECO:0007669"/>
    <property type="project" value="TreeGrafter"/>
</dbReference>
<dbReference type="PANTHER" id="PTHR11533">
    <property type="entry name" value="PROTEASE M1 ZINC METALLOPROTEASE"/>
    <property type="match status" value="1"/>
</dbReference>
<dbReference type="InterPro" id="IPR014782">
    <property type="entry name" value="Peptidase_M1_dom"/>
</dbReference>
<dbReference type="EMBL" id="JACDQQ010000101">
    <property type="protein sequence ID" value="MBA0083551.1"/>
    <property type="molecule type" value="Genomic_DNA"/>
</dbReference>
<evidence type="ECO:0000313" key="15">
    <source>
        <dbReference type="Proteomes" id="UP000567293"/>
    </source>
</evidence>
<comment type="caution">
    <text evidence="14">The sequence shown here is derived from an EMBL/GenBank/DDBJ whole genome shotgun (WGS) entry which is preliminary data.</text>
</comment>
<keyword evidence="6" id="KW-0031">Aminopeptidase</keyword>
<dbReference type="GO" id="GO:0042277">
    <property type="term" value="F:peptide binding"/>
    <property type="evidence" value="ECO:0007669"/>
    <property type="project" value="TreeGrafter"/>
</dbReference>
<dbReference type="Gene3D" id="1.25.10.10">
    <property type="entry name" value="Leucine-rich Repeat Variant"/>
    <property type="match status" value="2"/>
</dbReference>
<keyword evidence="8" id="KW-0479">Metal-binding</keyword>
<dbReference type="InterPro" id="IPR027268">
    <property type="entry name" value="Peptidase_M4/M1_CTD_sf"/>
</dbReference>
<evidence type="ECO:0000256" key="5">
    <source>
        <dbReference type="ARBA" id="ARBA00015611"/>
    </source>
</evidence>
<feature type="region of interest" description="Disordered" evidence="12">
    <location>
        <begin position="609"/>
        <end position="638"/>
    </location>
</feature>
<dbReference type="GO" id="GO:0016020">
    <property type="term" value="C:membrane"/>
    <property type="evidence" value="ECO:0007669"/>
    <property type="project" value="TreeGrafter"/>
</dbReference>
<keyword evidence="15" id="KW-1185">Reference proteome</keyword>
<dbReference type="Proteomes" id="UP000567293">
    <property type="component" value="Unassembled WGS sequence"/>
</dbReference>
<name>A0A7V8SV77_9BACT</name>
<dbReference type="InterPro" id="IPR011989">
    <property type="entry name" value="ARM-like"/>
</dbReference>
<dbReference type="GO" id="GO:0016285">
    <property type="term" value="F:alanyl aminopeptidase activity"/>
    <property type="evidence" value="ECO:0007669"/>
    <property type="project" value="UniProtKB-EC"/>
</dbReference>
<dbReference type="GO" id="GO:0008270">
    <property type="term" value="F:zinc ion binding"/>
    <property type="evidence" value="ECO:0007669"/>
    <property type="project" value="InterPro"/>
</dbReference>
<gene>
    <name evidence="14" type="ORF">HRJ53_01005</name>
</gene>
<evidence type="ECO:0000256" key="1">
    <source>
        <dbReference type="ARBA" id="ARBA00000098"/>
    </source>
</evidence>
<dbReference type="SMART" id="SM00567">
    <property type="entry name" value="EZ_HEAT"/>
    <property type="match status" value="6"/>
</dbReference>
<feature type="domain" description="Peptidase M1 membrane alanine aminopeptidase" evidence="13">
    <location>
        <begin position="48"/>
        <end position="254"/>
    </location>
</feature>
<evidence type="ECO:0000256" key="9">
    <source>
        <dbReference type="ARBA" id="ARBA00022801"/>
    </source>
</evidence>
<dbReference type="Pfam" id="PF01433">
    <property type="entry name" value="Peptidase_M1"/>
    <property type="match status" value="1"/>
</dbReference>
<keyword evidence="10" id="KW-0862">Zinc</keyword>
<comment type="cofactor">
    <cofactor evidence="2">
        <name>Zn(2+)</name>
        <dbReference type="ChEBI" id="CHEBI:29105"/>
    </cofactor>
</comment>
<comment type="similarity">
    <text evidence="3">Belongs to the peptidase M1 family.</text>
</comment>
<evidence type="ECO:0000256" key="11">
    <source>
        <dbReference type="ARBA" id="ARBA00023049"/>
    </source>
</evidence>
<sequence>RETVPSSTYLITVVAGEFEEVKDSWRGVPVTYYAPKGRGDRLSVNYSRTPAMMDLFSKKLGVEYPWEKYAQVMVDDFVAGGMENSSATTNTSSSLNHPKIAAEMLTDEDGLISHELGHQWFGDLVTCKDWGDIWLNEGFATFMENVWTEAHYGKDQADYERWEGGRGWFSQPNLFDKPIVRYDFEDSSEFDANAYTKGGWVLHMLRYQLGDDAFYRGLKHYLEANRGKNVVTADLAKSIEESSHVNVDRFFSQWLYGAGAPKFDLGYSHDRDKHQVELTVKQTQKVEGRVGIFHVPVNVEITTASGPKLYPVTVSKAEQIFTFPADSAPLMVLFDKGDNILKSAEFHKEKKEWLYQLKNAGEFADRADAVSVLEKIKNDDEVVSALGNALRNDKFWGLRATAADALGKIGSPAAAKQLLEGLDSANEAWVRYHIVTALGSFKDDSAIAVRLTEIARADRSYRARAAALQALGRLKAPAALATLEAAISGDSPDGYLRNAALRGLGPLGDDKAVSLLEQWSVPGKPIESRTAAIRSLASLEKNNQGITKQIAGYLSEPNFPVRMAAVFALGGRGDAVAVPALEALLKSDDLSIEMVPMIKRQIASLKKPAATKLTPPNGDGGESADTPGSASETSGDSEVVLERLDKLELLVQEMNQRLKAIETHLAPPKP</sequence>
<dbReference type="SUPFAM" id="SSF48371">
    <property type="entry name" value="ARM repeat"/>
    <property type="match status" value="2"/>
</dbReference>
<keyword evidence="7" id="KW-0645">Protease</keyword>
<dbReference type="SUPFAM" id="SSF55486">
    <property type="entry name" value="Metalloproteases ('zincins'), catalytic domain"/>
    <property type="match status" value="1"/>
</dbReference>
<dbReference type="AlphaFoldDB" id="A0A7V8SV77"/>
<dbReference type="GO" id="GO:0043171">
    <property type="term" value="P:peptide catabolic process"/>
    <property type="evidence" value="ECO:0007669"/>
    <property type="project" value="TreeGrafter"/>
</dbReference>
<organism evidence="14 15">
    <name type="scientific">Candidatus Acidiferrum panamense</name>
    <dbReference type="NCBI Taxonomy" id="2741543"/>
    <lineage>
        <taxon>Bacteria</taxon>
        <taxon>Pseudomonadati</taxon>
        <taxon>Acidobacteriota</taxon>
        <taxon>Terriglobia</taxon>
        <taxon>Candidatus Acidiferrales</taxon>
        <taxon>Candidatus Acidiferrum</taxon>
    </lineage>
</organism>
<evidence type="ECO:0000256" key="6">
    <source>
        <dbReference type="ARBA" id="ARBA00022438"/>
    </source>
</evidence>
<evidence type="ECO:0000256" key="10">
    <source>
        <dbReference type="ARBA" id="ARBA00022833"/>
    </source>
</evidence>
<dbReference type="GO" id="GO:0070006">
    <property type="term" value="F:metalloaminopeptidase activity"/>
    <property type="evidence" value="ECO:0007669"/>
    <property type="project" value="TreeGrafter"/>
</dbReference>
<reference evidence="14" key="1">
    <citation type="submission" date="2020-06" db="EMBL/GenBank/DDBJ databases">
        <title>Legume-microbial interactions unlock mineral nutrients during tropical forest succession.</title>
        <authorList>
            <person name="Epihov D.Z."/>
        </authorList>
    </citation>
    <scope>NUCLEOTIDE SEQUENCE [LARGE SCALE GENOMIC DNA]</scope>
    <source>
        <strain evidence="14">Pan2503</strain>
    </source>
</reference>
<dbReference type="Pfam" id="PF13646">
    <property type="entry name" value="HEAT_2"/>
    <property type="match status" value="3"/>
</dbReference>
<evidence type="ECO:0000256" key="7">
    <source>
        <dbReference type="ARBA" id="ARBA00022670"/>
    </source>
</evidence>
<dbReference type="InterPro" id="IPR001930">
    <property type="entry name" value="Peptidase_M1"/>
</dbReference>
<protein>
    <recommendedName>
        <fullName evidence="5">Aminopeptidase N</fullName>
        <ecNumber evidence="4">3.4.11.2</ecNumber>
    </recommendedName>
</protein>
<evidence type="ECO:0000256" key="8">
    <source>
        <dbReference type="ARBA" id="ARBA00022723"/>
    </source>
</evidence>
<dbReference type="InterPro" id="IPR004155">
    <property type="entry name" value="PBS_lyase_HEAT"/>
</dbReference>